<dbReference type="EC" id="3.4.13.22" evidence="9 10"/>
<evidence type="ECO:0000256" key="8">
    <source>
        <dbReference type="ARBA" id="ARBA00023316"/>
    </source>
</evidence>
<dbReference type="EMBL" id="JAKKUT010000002">
    <property type="protein sequence ID" value="MDG2991514.1"/>
    <property type="molecule type" value="Genomic_DNA"/>
</dbReference>
<evidence type="ECO:0000256" key="9">
    <source>
        <dbReference type="HAMAP-Rule" id="MF_01924"/>
    </source>
</evidence>
<keyword evidence="3 9" id="KW-0479">Metal-binding</keyword>
<name>A0ABT6F103_9SYNE</name>
<reference evidence="11" key="1">
    <citation type="journal article" date="2022" name="Genome Biol. Evol.">
        <title>A New Gene Family Diagnostic for Intracellular Biomineralization of Amorphous Ca Carbonates by Cyanobacteria.</title>
        <authorList>
            <person name="Benzerara K."/>
            <person name="Duprat E."/>
            <person name="Bitard-Feildel T."/>
            <person name="Caumes G."/>
            <person name="Cassier-Chauvat C."/>
            <person name="Chauvat F."/>
            <person name="Dezi M."/>
            <person name="Diop S.I."/>
            <person name="Gaschignard G."/>
            <person name="Gorgen S."/>
            <person name="Gugger M."/>
            <person name="Lopez-Garcia P."/>
            <person name="Millet M."/>
            <person name="Skouri-Panet F."/>
            <person name="Moreira D."/>
            <person name="Callebaut I."/>
        </authorList>
    </citation>
    <scope>NUCLEOTIDE SEQUENCE</scope>
    <source>
        <strain evidence="11">G9</strain>
    </source>
</reference>
<evidence type="ECO:0000256" key="5">
    <source>
        <dbReference type="ARBA" id="ARBA00022833"/>
    </source>
</evidence>
<dbReference type="Gene3D" id="3.30.1380.10">
    <property type="match status" value="1"/>
</dbReference>
<keyword evidence="8 10" id="KW-0961">Cell wall biogenesis/degradation</keyword>
<dbReference type="Proteomes" id="UP001154265">
    <property type="component" value="Unassembled WGS sequence"/>
</dbReference>
<comment type="cofactor">
    <cofactor evidence="9">
        <name>Zn(2+)</name>
        <dbReference type="ChEBI" id="CHEBI:29105"/>
    </cofactor>
    <text evidence="9">Binds 1 zinc ion per subunit.</text>
</comment>
<keyword evidence="4 9" id="KW-0378">Hydrolase</keyword>
<dbReference type="InterPro" id="IPR000755">
    <property type="entry name" value="A_A_dipeptidase"/>
</dbReference>
<reference evidence="11" key="2">
    <citation type="submission" date="2022-01" db="EMBL/GenBank/DDBJ databases">
        <authorList>
            <person name="Zivanovic Y."/>
            <person name="Moreira D."/>
            <person name="Lopez-Garcia P."/>
        </authorList>
    </citation>
    <scope>NUCLEOTIDE SEQUENCE</scope>
    <source>
        <strain evidence="11">G9</strain>
    </source>
</reference>
<dbReference type="PIRSF" id="PIRSF026671">
    <property type="entry name" value="AA_dipeptidase"/>
    <property type="match status" value="1"/>
</dbReference>
<feature type="binding site" evidence="9">
    <location>
        <position position="141"/>
    </location>
    <ligand>
        <name>Zn(2+)</name>
        <dbReference type="ChEBI" id="CHEBI:29105"/>
        <note>catalytic</note>
    </ligand>
</feature>
<dbReference type="PANTHER" id="PTHR43126">
    <property type="entry name" value="D-ALANYL-D-ALANINE DIPEPTIDASE"/>
    <property type="match status" value="1"/>
</dbReference>
<evidence type="ECO:0000313" key="11">
    <source>
        <dbReference type="EMBL" id="MDG2991514.1"/>
    </source>
</evidence>
<keyword evidence="6 9" id="KW-0224">Dipeptidase</keyword>
<evidence type="ECO:0000256" key="7">
    <source>
        <dbReference type="ARBA" id="ARBA00023049"/>
    </source>
</evidence>
<gene>
    <name evidence="11" type="ORF">L3556_11320</name>
</gene>
<feature type="site" description="Transition state stabilizer" evidence="9">
    <location>
        <position position="78"/>
    </location>
</feature>
<organism evidence="11 12">
    <name type="scientific">Candidatus Synechococcus calcipolaris G9</name>
    <dbReference type="NCBI Taxonomy" id="1497997"/>
    <lineage>
        <taxon>Bacteria</taxon>
        <taxon>Bacillati</taxon>
        <taxon>Cyanobacteriota</taxon>
        <taxon>Cyanophyceae</taxon>
        <taxon>Synechococcales</taxon>
        <taxon>Synechococcaceae</taxon>
        <taxon>Synechococcus</taxon>
    </lineage>
</organism>
<evidence type="ECO:0000256" key="4">
    <source>
        <dbReference type="ARBA" id="ARBA00022801"/>
    </source>
</evidence>
<keyword evidence="5 9" id="KW-0862">Zinc</keyword>
<comment type="catalytic activity">
    <reaction evidence="1 9 10">
        <text>D-alanyl-D-alanine + H2O = 2 D-alanine</text>
        <dbReference type="Rhea" id="RHEA:20661"/>
        <dbReference type="ChEBI" id="CHEBI:15377"/>
        <dbReference type="ChEBI" id="CHEBI:57416"/>
        <dbReference type="ChEBI" id="CHEBI:57822"/>
        <dbReference type="EC" id="3.4.13.22"/>
    </reaction>
</comment>
<dbReference type="RefSeq" id="WP_277867377.1">
    <property type="nucleotide sequence ID" value="NZ_JAKKUT010000002.1"/>
</dbReference>
<evidence type="ECO:0000256" key="1">
    <source>
        <dbReference type="ARBA" id="ARBA00001362"/>
    </source>
</evidence>
<evidence type="ECO:0000256" key="2">
    <source>
        <dbReference type="ARBA" id="ARBA00022670"/>
    </source>
</evidence>
<comment type="similarity">
    <text evidence="9 10">Belongs to the peptidase M15D family.</text>
</comment>
<accession>A0ABT6F103</accession>
<dbReference type="Pfam" id="PF01427">
    <property type="entry name" value="Peptidase_M15"/>
    <property type="match status" value="1"/>
</dbReference>
<evidence type="ECO:0000313" key="12">
    <source>
        <dbReference type="Proteomes" id="UP001154265"/>
    </source>
</evidence>
<comment type="caution">
    <text evidence="11">The sequence shown here is derived from an EMBL/GenBank/DDBJ whole genome shotgun (WGS) entry which is preliminary data.</text>
</comment>
<feature type="binding site" evidence="9">
    <location>
        <position position="215"/>
    </location>
    <ligand>
        <name>Zn(2+)</name>
        <dbReference type="ChEBI" id="CHEBI:29105"/>
        <note>catalytic</note>
    </ligand>
</feature>
<dbReference type="SUPFAM" id="SSF55166">
    <property type="entry name" value="Hedgehog/DD-peptidase"/>
    <property type="match status" value="1"/>
</dbReference>
<feature type="active site" description="Proton donor/acceptor" evidence="9">
    <location>
        <position position="212"/>
    </location>
</feature>
<sequence length="242" mass="27393">MAKPYSSMPIEDCGEPLQPIPPEFFCLRPHPYQSLGAPYGAASPFYLRQGVIKALQLAQSQLNALHPGWRLGIFDGYRPLPVQQFMVDYTLKDLAQARGLILGELPPSQREALEAEVYTFWAIPSDNPLTPPPHSTGSAVDLTLVDAEDQPLDMGSAIDELSERSHPNYYESRQGDRTLSLPDRAYASQVHEHRSLLYQMMQSAGFQRHPQEWWHFSLGDQLWAWLETQHGRRAIARYGGIH</sequence>
<evidence type="ECO:0000256" key="3">
    <source>
        <dbReference type="ARBA" id="ARBA00022723"/>
    </source>
</evidence>
<keyword evidence="12" id="KW-1185">Reference proteome</keyword>
<dbReference type="PANTHER" id="PTHR43126:SF2">
    <property type="entry name" value="D-ALANYL-D-ALANINE DIPEPTIDASE"/>
    <property type="match status" value="1"/>
</dbReference>
<protein>
    <recommendedName>
        <fullName evidence="9 10">D-alanyl-D-alanine dipeptidase</fullName>
        <shortName evidence="9 10">D-Ala-D-Ala dipeptidase</shortName>
        <ecNumber evidence="9 10">3.4.13.22</ecNumber>
    </recommendedName>
</protein>
<dbReference type="HAMAP" id="MF_01924">
    <property type="entry name" value="A_A_dipeptidase"/>
    <property type="match status" value="1"/>
</dbReference>
<keyword evidence="7 9" id="KW-0482">Metalloprotease</keyword>
<evidence type="ECO:0000256" key="10">
    <source>
        <dbReference type="PIRNR" id="PIRNR026671"/>
    </source>
</evidence>
<proteinExistence type="inferred from homology"/>
<keyword evidence="2 9" id="KW-0645">Protease</keyword>
<feature type="binding site" evidence="9">
    <location>
        <position position="134"/>
    </location>
    <ligand>
        <name>Zn(2+)</name>
        <dbReference type="ChEBI" id="CHEBI:29105"/>
        <note>catalytic</note>
    </ligand>
</feature>
<dbReference type="InterPro" id="IPR009045">
    <property type="entry name" value="Zn_M74/Hedgehog-like"/>
</dbReference>
<evidence type="ECO:0000256" key="6">
    <source>
        <dbReference type="ARBA" id="ARBA00022997"/>
    </source>
</evidence>
<comment type="function">
    <text evidence="9 10">Catalyzes hydrolysis of the D-alanyl-D-alanine dipeptide.</text>
</comment>